<feature type="transmembrane region" description="Helical" evidence="1">
    <location>
        <begin position="280"/>
        <end position="308"/>
    </location>
</feature>
<evidence type="ECO:0000313" key="2">
    <source>
        <dbReference type="EMBL" id="VVC03407.1"/>
    </source>
</evidence>
<evidence type="ECO:0000256" key="1">
    <source>
        <dbReference type="SAM" id="Phobius"/>
    </source>
</evidence>
<feature type="transmembrane region" description="Helical" evidence="1">
    <location>
        <begin position="540"/>
        <end position="562"/>
    </location>
</feature>
<reference evidence="2 3" key="1">
    <citation type="submission" date="2019-08" db="EMBL/GenBank/DDBJ databases">
        <authorList>
            <person name="Vazquez-Campos X."/>
        </authorList>
    </citation>
    <scope>NUCLEOTIDE SEQUENCE [LARGE SCALE GENOMIC DNA]</scope>
    <source>
        <strain evidence="2">LFW-283_2</strain>
    </source>
</reference>
<feature type="transmembrane region" description="Helical" evidence="1">
    <location>
        <begin position="614"/>
        <end position="635"/>
    </location>
</feature>
<feature type="transmembrane region" description="Helical" evidence="1">
    <location>
        <begin position="63"/>
        <end position="81"/>
    </location>
</feature>
<feature type="transmembrane region" description="Helical" evidence="1">
    <location>
        <begin position="193"/>
        <end position="215"/>
    </location>
</feature>
<feature type="transmembrane region" description="Helical" evidence="1">
    <location>
        <begin position="395"/>
        <end position="415"/>
    </location>
</feature>
<feature type="transmembrane region" description="Helical" evidence="1">
    <location>
        <begin position="249"/>
        <end position="268"/>
    </location>
</feature>
<feature type="transmembrane region" description="Helical" evidence="1">
    <location>
        <begin position="488"/>
        <end position="508"/>
    </location>
</feature>
<keyword evidence="1" id="KW-0472">Membrane</keyword>
<feature type="transmembrane region" description="Helical" evidence="1">
    <location>
        <begin position="582"/>
        <end position="602"/>
    </location>
</feature>
<protein>
    <submittedName>
        <fullName evidence="2">Uncharacterized protein</fullName>
    </submittedName>
</protein>
<feature type="transmembrane region" description="Helical" evidence="1">
    <location>
        <begin position="36"/>
        <end position="57"/>
    </location>
</feature>
<feature type="transmembrane region" description="Helical" evidence="1">
    <location>
        <begin position="354"/>
        <end position="374"/>
    </location>
</feature>
<gene>
    <name evidence="2" type="ORF">LFW2832_00353</name>
</gene>
<keyword evidence="1" id="KW-0812">Transmembrane</keyword>
<feature type="transmembrane region" description="Helical" evidence="1">
    <location>
        <begin position="6"/>
        <end position="24"/>
    </location>
</feature>
<feature type="transmembrane region" description="Helical" evidence="1">
    <location>
        <begin position="102"/>
        <end position="124"/>
    </location>
</feature>
<name>A0A5E4LRD1_9ARCH</name>
<feature type="transmembrane region" description="Helical" evidence="1">
    <location>
        <begin position="514"/>
        <end position="533"/>
    </location>
</feature>
<dbReference type="AlphaFoldDB" id="A0A5E4LRD1"/>
<organism evidence="2 3">
    <name type="scientific">Candidatus Bilamarchaeum dharawalense</name>
    <dbReference type="NCBI Taxonomy" id="2885759"/>
    <lineage>
        <taxon>Archaea</taxon>
        <taxon>Candidatus Micrarchaeota</taxon>
        <taxon>Candidatus Micrarchaeia</taxon>
        <taxon>Candidatus Anstonellales</taxon>
        <taxon>Candidatus Bilamarchaeaceae</taxon>
        <taxon>Candidatus Bilamarchaeum</taxon>
    </lineage>
</organism>
<comment type="caution">
    <text evidence="2">The sequence shown here is derived from an EMBL/GenBank/DDBJ whole genome shotgun (WGS) entry which is preliminary data.</text>
</comment>
<keyword evidence="1" id="KW-1133">Transmembrane helix</keyword>
<proteinExistence type="predicted"/>
<feature type="transmembrane region" description="Helical" evidence="1">
    <location>
        <begin position="320"/>
        <end position="339"/>
    </location>
</feature>
<feature type="transmembrane region" description="Helical" evidence="1">
    <location>
        <begin position="221"/>
        <end position="242"/>
    </location>
</feature>
<dbReference type="Proteomes" id="UP000789941">
    <property type="component" value="Unassembled WGS sequence"/>
</dbReference>
<evidence type="ECO:0000313" key="3">
    <source>
        <dbReference type="Proteomes" id="UP000789941"/>
    </source>
</evidence>
<feature type="transmembrane region" description="Helical" evidence="1">
    <location>
        <begin position="455"/>
        <end position="476"/>
    </location>
</feature>
<dbReference type="EMBL" id="CABMJJ010000007">
    <property type="protein sequence ID" value="VVC03407.1"/>
    <property type="molecule type" value="Genomic_DNA"/>
</dbReference>
<accession>A0A5E4LRD1</accession>
<sequence length="763" mass="87646">MLLIDSIIILFLFASIIFNGFYVGRTIFKNNMDMEIIDAFILGVWLLIFIEFLASLLDANLSVILIYIYCLSGTLLGIIWLKEKIAKKEEIRGVELIKHRPVYLILLILILSTLIVQFSFMIFYQKMNWDGMVFYLKDANLILRSDSAFDRFGQGITYFQYPNFATSFTLSTVYAYFGEFIHFQGETSLEKLIFYNQTFGILSSALLVIFLLSVYRLGSKILTNNLAALVLVLVILFTPAFYEYLEYKNLATDLLFLVLIANISYYSINFKDSITKNSMFLAILIFLVTLTKINGLYLALMIIVVFGIPQLKIEPRKKELLAIAGTILIILFFIVFNTIIPKGELFRGSYFGEPINLCIIVISVCIFIYTFLTNQSSPSSFDLNELLNLVRNKKAAAVIVIALLLTMIVPMVYLIKTGSPFLYYIPNIVGNEKEVLNNLNLAQGETGDWGRIESYFYGIFGEGYEFGPIFILLLLYLKFGVKDRPEHIKAIITCMFLLFLVWIFIFHAQTVRHILPIILFIGVYVVFIIFSLFKDNNGVLLSLIILITYLPLIISVLYVPTGSSIVNSFLNSHWNWAIKQNILVYFGYLGGATLSIFILMNYIIPQLSEDSIKIWINILSVIIILFNLVTIGVFWSNPQFTEYSFATTNYGYLYALDFMNKEIPENGVLIFYKGFGVEIFTDYRYKYLDMLDFRDVARINSLNCSEDIYHIAPTKLNEYYEVYANVIEKVGMKKYLDGSTQIYTTKDGYWNVNKLNMSCNNSN</sequence>